<keyword evidence="2" id="KW-1185">Reference proteome</keyword>
<organism evidence="1 2">
    <name type="scientific">Halomarina rubra</name>
    <dbReference type="NCBI Taxonomy" id="2071873"/>
    <lineage>
        <taxon>Archaea</taxon>
        <taxon>Methanobacteriati</taxon>
        <taxon>Methanobacteriota</taxon>
        <taxon>Stenosarchaea group</taxon>
        <taxon>Halobacteria</taxon>
        <taxon>Halobacteriales</taxon>
        <taxon>Natronomonadaceae</taxon>
        <taxon>Halomarina</taxon>
    </lineage>
</organism>
<dbReference type="Proteomes" id="UP001597187">
    <property type="component" value="Unassembled WGS sequence"/>
</dbReference>
<evidence type="ECO:0000313" key="1">
    <source>
        <dbReference type="EMBL" id="MFD1514021.1"/>
    </source>
</evidence>
<protein>
    <recommendedName>
        <fullName evidence="3">DUF3006 family protein</fullName>
    </recommendedName>
</protein>
<gene>
    <name evidence="1" type="ORF">ACFSBT_12095</name>
</gene>
<proteinExistence type="predicted"/>
<accession>A0ABD6AXA0</accession>
<dbReference type="AlphaFoldDB" id="A0ABD6AXA0"/>
<name>A0ABD6AXA0_9EURY</name>
<dbReference type="RefSeq" id="WP_250873977.1">
    <property type="nucleotide sequence ID" value="NZ_JALXFV010000005.1"/>
</dbReference>
<sequence length="83" mass="9312">MEADVGTARVVYETPDGVERIEVDNERLAFVDDHWVVVEPSGEDDEGTVTRIPRGRVYHVERSVDELESRASDLVEKAKSKLG</sequence>
<evidence type="ECO:0000313" key="2">
    <source>
        <dbReference type="Proteomes" id="UP001597187"/>
    </source>
</evidence>
<evidence type="ECO:0008006" key="3">
    <source>
        <dbReference type="Google" id="ProtNLM"/>
    </source>
</evidence>
<reference evidence="1 2" key="1">
    <citation type="journal article" date="2019" name="Int. J. Syst. Evol. Microbiol.">
        <title>The Global Catalogue of Microorganisms (GCM) 10K type strain sequencing project: providing services to taxonomists for standard genome sequencing and annotation.</title>
        <authorList>
            <consortium name="The Broad Institute Genomics Platform"/>
            <consortium name="The Broad Institute Genome Sequencing Center for Infectious Disease"/>
            <person name="Wu L."/>
            <person name="Ma J."/>
        </authorList>
    </citation>
    <scope>NUCLEOTIDE SEQUENCE [LARGE SCALE GENOMIC DNA]</scope>
    <source>
        <strain evidence="1 2">CGMCC 1.12563</strain>
    </source>
</reference>
<comment type="caution">
    <text evidence="1">The sequence shown here is derived from an EMBL/GenBank/DDBJ whole genome shotgun (WGS) entry which is preliminary data.</text>
</comment>
<dbReference type="EMBL" id="JBHUDC010000005">
    <property type="protein sequence ID" value="MFD1514021.1"/>
    <property type="molecule type" value="Genomic_DNA"/>
</dbReference>